<protein>
    <submittedName>
        <fullName evidence="1">Uncharacterized protein</fullName>
    </submittedName>
</protein>
<name>A0A7J7P1B9_9MAGN</name>
<keyword evidence="2" id="KW-1185">Reference proteome</keyword>
<comment type="caution">
    <text evidence="1">The sequence shown here is derived from an EMBL/GenBank/DDBJ whole genome shotgun (WGS) entry which is preliminary data.</text>
</comment>
<proteinExistence type="predicted"/>
<dbReference type="PANTHER" id="PTHR35704">
    <property type="entry name" value="OS02G0254600 PROTEIN"/>
    <property type="match status" value="1"/>
</dbReference>
<dbReference type="OrthoDB" id="690994at2759"/>
<gene>
    <name evidence="1" type="ORF">GIB67_006408</name>
</gene>
<organism evidence="1 2">
    <name type="scientific">Kingdonia uniflora</name>
    <dbReference type="NCBI Taxonomy" id="39325"/>
    <lineage>
        <taxon>Eukaryota</taxon>
        <taxon>Viridiplantae</taxon>
        <taxon>Streptophyta</taxon>
        <taxon>Embryophyta</taxon>
        <taxon>Tracheophyta</taxon>
        <taxon>Spermatophyta</taxon>
        <taxon>Magnoliopsida</taxon>
        <taxon>Ranunculales</taxon>
        <taxon>Circaeasteraceae</taxon>
        <taxon>Kingdonia</taxon>
    </lineage>
</organism>
<accession>A0A7J7P1B9</accession>
<sequence length="92" mass="10622">MGNCMEADIHRLQREMVQIYREEEQEEGGFAEDSGIEKGGLRVKIVLTKGELECLMLKLKDGGKRLEDILEEIKKGRSKKWTPSLESIMEWP</sequence>
<evidence type="ECO:0000313" key="2">
    <source>
        <dbReference type="Proteomes" id="UP000541444"/>
    </source>
</evidence>
<dbReference type="Proteomes" id="UP000541444">
    <property type="component" value="Unassembled WGS sequence"/>
</dbReference>
<dbReference type="EMBL" id="JACGCM010000375">
    <property type="protein sequence ID" value="KAF6173032.1"/>
    <property type="molecule type" value="Genomic_DNA"/>
</dbReference>
<dbReference type="PANTHER" id="PTHR35704:SF1">
    <property type="entry name" value="OS02G0254600 PROTEIN"/>
    <property type="match status" value="1"/>
</dbReference>
<reference evidence="1 2" key="1">
    <citation type="journal article" date="2020" name="IScience">
        <title>Genome Sequencing of the Endangered Kingdonia uniflora (Circaeasteraceae, Ranunculales) Reveals Potential Mechanisms of Evolutionary Specialization.</title>
        <authorList>
            <person name="Sun Y."/>
            <person name="Deng T."/>
            <person name="Zhang A."/>
            <person name="Moore M.J."/>
            <person name="Landis J.B."/>
            <person name="Lin N."/>
            <person name="Zhang H."/>
            <person name="Zhang X."/>
            <person name="Huang J."/>
            <person name="Zhang X."/>
            <person name="Sun H."/>
            <person name="Wang H."/>
        </authorList>
    </citation>
    <scope>NUCLEOTIDE SEQUENCE [LARGE SCALE GENOMIC DNA]</scope>
    <source>
        <strain evidence="1">TB1705</strain>
        <tissue evidence="1">Leaf</tissue>
    </source>
</reference>
<dbReference type="AlphaFoldDB" id="A0A7J7P1B9"/>
<evidence type="ECO:0000313" key="1">
    <source>
        <dbReference type="EMBL" id="KAF6173032.1"/>
    </source>
</evidence>